<reference evidence="3" key="1">
    <citation type="submission" date="2023-07" db="EMBL/GenBank/DDBJ databases">
        <authorList>
            <person name="Kim M.K."/>
        </authorList>
    </citation>
    <scope>NUCLEOTIDE SEQUENCE</scope>
    <source>
        <strain evidence="3">M29</strain>
    </source>
</reference>
<evidence type="ECO:0000313" key="3">
    <source>
        <dbReference type="EMBL" id="MDO7848524.1"/>
    </source>
</evidence>
<organism evidence="3 4">
    <name type="scientific">Hymenobacter mellowenesis</name>
    <dbReference type="NCBI Taxonomy" id="3063995"/>
    <lineage>
        <taxon>Bacteria</taxon>
        <taxon>Pseudomonadati</taxon>
        <taxon>Bacteroidota</taxon>
        <taxon>Cytophagia</taxon>
        <taxon>Cytophagales</taxon>
        <taxon>Hymenobacteraceae</taxon>
        <taxon>Hymenobacter</taxon>
    </lineage>
</organism>
<dbReference type="Gene3D" id="3.40.50.1580">
    <property type="entry name" value="Nucleoside phosphorylase domain"/>
    <property type="match status" value="1"/>
</dbReference>
<dbReference type="EMBL" id="JAUQSX010000011">
    <property type="protein sequence ID" value="MDO7848524.1"/>
    <property type="molecule type" value="Genomic_DNA"/>
</dbReference>
<accession>A0ABT9AGR5</accession>
<dbReference type="PANTHER" id="PTHR46832:SF1">
    <property type="entry name" value="5'-METHYLTHIOADENOSINE_S-ADENOSYLHOMOCYSTEINE NUCLEOSIDASE"/>
    <property type="match status" value="1"/>
</dbReference>
<dbReference type="RefSeq" id="WP_305013201.1">
    <property type="nucleotide sequence ID" value="NZ_JAUQSX010000011.1"/>
</dbReference>
<dbReference type="SMART" id="SM00448">
    <property type="entry name" value="REC"/>
    <property type="match status" value="1"/>
</dbReference>
<feature type="domain" description="Response regulatory" evidence="2">
    <location>
        <begin position="4"/>
        <end position="138"/>
    </location>
</feature>
<dbReference type="InterPro" id="IPR011006">
    <property type="entry name" value="CheY-like_superfamily"/>
</dbReference>
<dbReference type="Proteomes" id="UP001167796">
    <property type="component" value="Unassembled WGS sequence"/>
</dbReference>
<protein>
    <recommendedName>
        <fullName evidence="2">Response regulatory domain-containing protein</fullName>
    </recommendedName>
</protein>
<dbReference type="InterPro" id="IPR001789">
    <property type="entry name" value="Sig_transdc_resp-reg_receiver"/>
</dbReference>
<dbReference type="SUPFAM" id="SSF53167">
    <property type="entry name" value="Purine and uridine phosphorylases"/>
    <property type="match status" value="1"/>
</dbReference>
<dbReference type="PROSITE" id="PS50110">
    <property type="entry name" value="RESPONSE_REGULATORY"/>
    <property type="match status" value="1"/>
</dbReference>
<dbReference type="Pfam" id="PF01048">
    <property type="entry name" value="PNP_UDP_1"/>
    <property type="match status" value="1"/>
</dbReference>
<evidence type="ECO:0000313" key="4">
    <source>
        <dbReference type="Proteomes" id="UP001167796"/>
    </source>
</evidence>
<comment type="caution">
    <text evidence="3">The sequence shown here is derived from an EMBL/GenBank/DDBJ whole genome shotgun (WGS) entry which is preliminary data.</text>
</comment>
<feature type="modified residue" description="4-aspartylphosphate" evidence="1">
    <location>
        <position position="57"/>
    </location>
</feature>
<dbReference type="Gene3D" id="3.40.50.2300">
    <property type="match status" value="1"/>
</dbReference>
<name>A0ABT9AGR5_9BACT</name>
<keyword evidence="1" id="KW-0597">Phosphoprotein</keyword>
<dbReference type="InterPro" id="IPR035994">
    <property type="entry name" value="Nucleoside_phosphorylase_sf"/>
</dbReference>
<evidence type="ECO:0000259" key="2">
    <source>
        <dbReference type="PROSITE" id="PS50110"/>
    </source>
</evidence>
<proteinExistence type="predicted"/>
<dbReference type="InterPro" id="IPR000845">
    <property type="entry name" value="Nucleoside_phosphorylase_d"/>
</dbReference>
<evidence type="ECO:0000256" key="1">
    <source>
        <dbReference type="PROSITE-ProRule" id="PRU00169"/>
    </source>
</evidence>
<dbReference type="PANTHER" id="PTHR46832">
    <property type="entry name" value="5'-METHYLTHIOADENOSINE/S-ADENOSYLHOMOCYSTEINE NUCLEOSIDASE"/>
    <property type="match status" value="1"/>
</dbReference>
<dbReference type="SUPFAM" id="SSF52172">
    <property type="entry name" value="CheY-like"/>
    <property type="match status" value="1"/>
</dbReference>
<gene>
    <name evidence="3" type="ORF">Q5H92_19310</name>
</gene>
<keyword evidence="4" id="KW-1185">Reference proteome</keyword>
<sequence length="412" mass="45054">MRFSILIVEDNTDKLRDIMQALEQVPGLTEEDITTELDAHSAKLRLLRQAYDLMILDISIPPRKSAEAQPEGGLQLLQEIQERNQYRKPTHILALTAHADIASIAGPKLAEQALSLIHYQVGTTAWQRQLRAGVEQRMAAKQSASASPPDYDFDVAFICALRSECVGVRNNGWEWAPLQVVGDDSLYYQAGYTKADGRLGKAVVAVAARMGMPAAAAATMKLILHFKPRYVFMTGIMGGVEGRVNLGDLVVASPVWDWGSGKWSADPNNEADGASFEADPFQFTLDKGLERMALLLEDDGQELYRIRRSFGPNAPQHDLKLKIGAVASGASVLASQGALERVKEQHRKLLGIEMEAYGVFTAVSDAPQPKPVCMCIKSVVDFGNGHKGDAHQAYGAHVSAKAAQYFVEKYCN</sequence>